<evidence type="ECO:0000313" key="2">
    <source>
        <dbReference type="Proteomes" id="UP000684084"/>
    </source>
</evidence>
<accession>A0A915ZTJ3</accession>
<proteinExistence type="predicted"/>
<organism evidence="1 2">
    <name type="scientific">Rhizophagus irregularis</name>
    <dbReference type="NCBI Taxonomy" id="588596"/>
    <lineage>
        <taxon>Eukaryota</taxon>
        <taxon>Fungi</taxon>
        <taxon>Fungi incertae sedis</taxon>
        <taxon>Mucoromycota</taxon>
        <taxon>Glomeromycotina</taxon>
        <taxon>Glomeromycetes</taxon>
        <taxon>Glomerales</taxon>
        <taxon>Glomeraceae</taxon>
        <taxon>Rhizophagus</taxon>
    </lineage>
</organism>
<comment type="caution">
    <text evidence="1">The sequence shown here is derived from an EMBL/GenBank/DDBJ whole genome shotgun (WGS) entry which is preliminary data.</text>
</comment>
<sequence length="116" mass="13396">MNPTKIIKSSDIGPVATNNPGAIYKSRHLSGMIQSAMSTRSLRGKSITAEVGKRKFEDNQAKNCFDEDKFIKKIRSIETEDNDYITQEFELDIDMNYSKKYIDDERYISQEIDFDI</sequence>
<name>A0A915ZTJ3_9GLOM</name>
<gene>
    <name evidence="1" type="ORF">CHRIB12_LOCUS21205</name>
</gene>
<dbReference type="AlphaFoldDB" id="A0A915ZTJ3"/>
<dbReference type="EMBL" id="CAGKOT010000066">
    <property type="protein sequence ID" value="CAB5389752.1"/>
    <property type="molecule type" value="Genomic_DNA"/>
</dbReference>
<dbReference type="OrthoDB" id="2372440at2759"/>
<evidence type="ECO:0000313" key="1">
    <source>
        <dbReference type="EMBL" id="CAB5389752.1"/>
    </source>
</evidence>
<protein>
    <submittedName>
        <fullName evidence="1">Uncharacterized protein</fullName>
    </submittedName>
</protein>
<reference evidence="1" key="1">
    <citation type="submission" date="2020-05" db="EMBL/GenBank/DDBJ databases">
        <authorList>
            <person name="Rincon C."/>
            <person name="Sanders R I."/>
            <person name="Robbins C."/>
            <person name="Chaturvedi A."/>
        </authorList>
    </citation>
    <scope>NUCLEOTIDE SEQUENCE</scope>
    <source>
        <strain evidence="1">CHB12</strain>
    </source>
</reference>
<dbReference type="Proteomes" id="UP000684084">
    <property type="component" value="Unassembled WGS sequence"/>
</dbReference>